<evidence type="ECO:0000256" key="1">
    <source>
        <dbReference type="SAM" id="MobiDB-lite"/>
    </source>
</evidence>
<organism evidence="3 4">
    <name type="scientific">Lysobacter yangpyeongensis</name>
    <dbReference type="NCBI Taxonomy" id="346182"/>
    <lineage>
        <taxon>Bacteria</taxon>
        <taxon>Pseudomonadati</taxon>
        <taxon>Pseudomonadota</taxon>
        <taxon>Gammaproteobacteria</taxon>
        <taxon>Lysobacterales</taxon>
        <taxon>Lysobacteraceae</taxon>
        <taxon>Lysobacter</taxon>
    </lineage>
</organism>
<dbReference type="SUPFAM" id="SSF46785">
    <property type="entry name" value="Winged helix' DNA-binding domain"/>
    <property type="match status" value="1"/>
</dbReference>
<dbReference type="EMBL" id="JBHSNM010000005">
    <property type="protein sequence ID" value="MFC5570993.1"/>
    <property type="molecule type" value="Genomic_DNA"/>
</dbReference>
<protein>
    <submittedName>
        <fullName evidence="3">Helix-turn-helix transcriptional regulator</fullName>
    </submittedName>
</protein>
<comment type="caution">
    <text evidence="3">The sequence shown here is derived from an EMBL/GenBank/DDBJ whole genome shotgun (WGS) entry which is preliminary data.</text>
</comment>
<evidence type="ECO:0000313" key="4">
    <source>
        <dbReference type="Proteomes" id="UP001596036"/>
    </source>
</evidence>
<reference evidence="4" key="1">
    <citation type="journal article" date="2019" name="Int. J. Syst. Evol. Microbiol.">
        <title>The Global Catalogue of Microorganisms (GCM) 10K type strain sequencing project: providing services to taxonomists for standard genome sequencing and annotation.</title>
        <authorList>
            <consortium name="The Broad Institute Genomics Platform"/>
            <consortium name="The Broad Institute Genome Sequencing Center for Infectious Disease"/>
            <person name="Wu L."/>
            <person name="Ma J."/>
        </authorList>
    </citation>
    <scope>NUCLEOTIDE SEQUENCE [LARGE SCALE GENOMIC DNA]</scope>
    <source>
        <strain evidence="4">KACC 11407</strain>
    </source>
</reference>
<evidence type="ECO:0000259" key="2">
    <source>
        <dbReference type="SMART" id="SM00347"/>
    </source>
</evidence>
<sequence length="233" mass="25651">MAELRHLGTTQQALLRHLLQQPDGMAVEALCERLRISHNAVRQHLTALIAKGWVERTTPRATGGRPEARFRLTAEANVLFPRNYAQIAGALMEGVIARLGDEGARELLVDLGQQLGHAEPPPQPDASRAQVAEALAKRMDQLGYEAIATQRGGEAQVEAYNCVFHALARAHPDVCRFDLAFMEAAAAHRIHHMECIVRGGQVCRFRIGEARPRLPADEPGAQPHTTEPATYRD</sequence>
<dbReference type="Pfam" id="PF12802">
    <property type="entry name" value="MarR_2"/>
    <property type="match status" value="1"/>
</dbReference>
<name>A0ABW0SPG7_9GAMM</name>
<feature type="region of interest" description="Disordered" evidence="1">
    <location>
        <begin position="213"/>
        <end position="233"/>
    </location>
</feature>
<evidence type="ECO:0000313" key="3">
    <source>
        <dbReference type="EMBL" id="MFC5570993.1"/>
    </source>
</evidence>
<dbReference type="InterPro" id="IPR036388">
    <property type="entry name" value="WH-like_DNA-bd_sf"/>
</dbReference>
<gene>
    <name evidence="3" type="ORF">ACFPN1_13075</name>
</gene>
<accession>A0ABW0SPG7</accession>
<proteinExistence type="predicted"/>
<dbReference type="Proteomes" id="UP001596036">
    <property type="component" value="Unassembled WGS sequence"/>
</dbReference>
<dbReference type="RefSeq" id="WP_386755546.1">
    <property type="nucleotide sequence ID" value="NZ_JBHSNM010000005.1"/>
</dbReference>
<dbReference type="Gene3D" id="1.10.10.10">
    <property type="entry name" value="Winged helix-like DNA-binding domain superfamily/Winged helix DNA-binding domain"/>
    <property type="match status" value="1"/>
</dbReference>
<feature type="compositionally biased region" description="Polar residues" evidence="1">
    <location>
        <begin position="223"/>
        <end position="233"/>
    </location>
</feature>
<dbReference type="InterPro" id="IPR000835">
    <property type="entry name" value="HTH_MarR-typ"/>
</dbReference>
<keyword evidence="4" id="KW-1185">Reference proteome</keyword>
<dbReference type="SMART" id="SM00347">
    <property type="entry name" value="HTH_MARR"/>
    <property type="match status" value="1"/>
</dbReference>
<feature type="domain" description="HTH marR-type" evidence="2">
    <location>
        <begin position="2"/>
        <end position="104"/>
    </location>
</feature>
<dbReference type="InterPro" id="IPR036390">
    <property type="entry name" value="WH_DNA-bd_sf"/>
</dbReference>